<name>A0A9D3YHJ4_DREPO</name>
<dbReference type="InterPro" id="IPR019358">
    <property type="entry name" value="NEMP_fam"/>
</dbReference>
<dbReference type="EMBL" id="JAIWYP010000015">
    <property type="protein sequence ID" value="KAH3700632.1"/>
    <property type="molecule type" value="Genomic_DNA"/>
</dbReference>
<reference evidence="9" key="1">
    <citation type="journal article" date="2019" name="bioRxiv">
        <title>The Genome of the Zebra Mussel, Dreissena polymorpha: A Resource for Invasive Species Research.</title>
        <authorList>
            <person name="McCartney M.A."/>
            <person name="Auch B."/>
            <person name="Kono T."/>
            <person name="Mallez S."/>
            <person name="Zhang Y."/>
            <person name="Obille A."/>
            <person name="Becker A."/>
            <person name="Abrahante J.E."/>
            <person name="Garbe J."/>
            <person name="Badalamenti J.P."/>
            <person name="Herman A."/>
            <person name="Mangelson H."/>
            <person name="Liachko I."/>
            <person name="Sullivan S."/>
            <person name="Sone E.D."/>
            <person name="Koren S."/>
            <person name="Silverstein K.A.T."/>
            <person name="Beckman K.B."/>
            <person name="Gohl D.M."/>
        </authorList>
    </citation>
    <scope>NUCLEOTIDE SEQUENCE</scope>
    <source>
        <strain evidence="9">Duluth1</strain>
        <tissue evidence="9">Whole animal</tissue>
    </source>
</reference>
<dbReference type="Proteomes" id="UP000828390">
    <property type="component" value="Unassembled WGS sequence"/>
</dbReference>
<evidence type="ECO:0008006" key="11">
    <source>
        <dbReference type="Google" id="ProtNLM"/>
    </source>
</evidence>
<comment type="subcellular location">
    <subcellularLocation>
        <location evidence="1">Nucleus inner membrane</location>
        <topology evidence="1">Multi-pass membrane protein</topology>
        <orientation evidence="1">Nucleoplasmic side</orientation>
    </subcellularLocation>
</comment>
<keyword evidence="7" id="KW-0539">Nucleus</keyword>
<reference evidence="9" key="2">
    <citation type="submission" date="2020-11" db="EMBL/GenBank/DDBJ databases">
        <authorList>
            <person name="McCartney M.A."/>
            <person name="Auch B."/>
            <person name="Kono T."/>
            <person name="Mallez S."/>
            <person name="Becker A."/>
            <person name="Gohl D.M."/>
            <person name="Silverstein K.A.T."/>
            <person name="Koren S."/>
            <person name="Bechman K.B."/>
            <person name="Herman A."/>
            <person name="Abrahante J.E."/>
            <person name="Garbe J."/>
        </authorList>
    </citation>
    <scope>NUCLEOTIDE SEQUENCE</scope>
    <source>
        <strain evidence="9">Duluth1</strain>
        <tissue evidence="9">Whole animal</tissue>
    </source>
</reference>
<evidence type="ECO:0000256" key="6">
    <source>
        <dbReference type="ARBA" id="ARBA00023136"/>
    </source>
</evidence>
<feature type="transmembrane region" description="Helical" evidence="8">
    <location>
        <begin position="124"/>
        <end position="143"/>
    </location>
</feature>
<keyword evidence="3 8" id="KW-0812">Transmembrane</keyword>
<organism evidence="9 10">
    <name type="scientific">Dreissena polymorpha</name>
    <name type="common">Zebra mussel</name>
    <name type="synonym">Mytilus polymorpha</name>
    <dbReference type="NCBI Taxonomy" id="45954"/>
    <lineage>
        <taxon>Eukaryota</taxon>
        <taxon>Metazoa</taxon>
        <taxon>Spiralia</taxon>
        <taxon>Lophotrochozoa</taxon>
        <taxon>Mollusca</taxon>
        <taxon>Bivalvia</taxon>
        <taxon>Autobranchia</taxon>
        <taxon>Heteroconchia</taxon>
        <taxon>Euheterodonta</taxon>
        <taxon>Imparidentia</taxon>
        <taxon>Neoheterodontei</taxon>
        <taxon>Myida</taxon>
        <taxon>Dreissenoidea</taxon>
        <taxon>Dreissenidae</taxon>
        <taxon>Dreissena</taxon>
    </lineage>
</organism>
<evidence type="ECO:0000256" key="8">
    <source>
        <dbReference type="SAM" id="Phobius"/>
    </source>
</evidence>
<keyword evidence="4" id="KW-0732">Signal</keyword>
<evidence type="ECO:0000256" key="3">
    <source>
        <dbReference type="ARBA" id="ARBA00022692"/>
    </source>
</evidence>
<dbReference type="Pfam" id="PF10225">
    <property type="entry name" value="NEMP"/>
    <property type="match status" value="1"/>
</dbReference>
<feature type="transmembrane region" description="Helical" evidence="8">
    <location>
        <begin position="189"/>
        <end position="207"/>
    </location>
</feature>
<dbReference type="PANTHER" id="PTHR13598">
    <property type="entry name" value="AT07567P-RELATED"/>
    <property type="match status" value="1"/>
</dbReference>
<feature type="transmembrane region" description="Helical" evidence="8">
    <location>
        <begin position="92"/>
        <end position="112"/>
    </location>
</feature>
<feature type="transmembrane region" description="Helical" evidence="8">
    <location>
        <begin position="213"/>
        <end position="232"/>
    </location>
</feature>
<keyword evidence="10" id="KW-1185">Reference proteome</keyword>
<evidence type="ECO:0000256" key="2">
    <source>
        <dbReference type="ARBA" id="ARBA00005748"/>
    </source>
</evidence>
<dbReference type="GO" id="GO:0005637">
    <property type="term" value="C:nuclear inner membrane"/>
    <property type="evidence" value="ECO:0007669"/>
    <property type="project" value="UniProtKB-SubCell"/>
</dbReference>
<evidence type="ECO:0000313" key="10">
    <source>
        <dbReference type="Proteomes" id="UP000828390"/>
    </source>
</evidence>
<accession>A0A9D3YHJ4</accession>
<evidence type="ECO:0000313" key="9">
    <source>
        <dbReference type="EMBL" id="KAH3700632.1"/>
    </source>
</evidence>
<gene>
    <name evidence="9" type="ORF">DPMN_075609</name>
</gene>
<evidence type="ECO:0000256" key="4">
    <source>
        <dbReference type="ARBA" id="ARBA00022729"/>
    </source>
</evidence>
<evidence type="ECO:0000256" key="1">
    <source>
        <dbReference type="ARBA" id="ARBA00004575"/>
    </source>
</evidence>
<protein>
    <recommendedName>
        <fullName evidence="11">Nuclear envelope integral membrane protein 1</fullName>
    </recommendedName>
</protein>
<comment type="similarity">
    <text evidence="2">Belongs to the NEMP family.</text>
</comment>
<dbReference type="AlphaFoldDB" id="A0A9D3YHJ4"/>
<proteinExistence type="inferred from homology"/>
<sequence length="353" mass="40782">MYNYQSEVYLNLVKQWRDMNLTTEEIYARLGKVSQHFNEQFDSASHVITENIPSFVKDSPLVNNMYTDWLKYYKEAYDWIHPKLLAFSNTTMHYGTGVLVGVLASVLILMLVLAKFVPSRLKSLIYIFLFLGTSASLFVLQSFKKLVTESSTDYFLEYWQYFLGYIVISGLVSFAIVYRYGPVEDKRSLSLIQWLLQGVGLGLVFYSTQVTEVSVALVLLLLVIYNFPVAVFRSQRMKNIRFKLFRPKVKLLTEEEYHLQANESTKMELEKLREYCRSPDCKAWKVISKLKNPHRFAEFVTQGMFHLSTEELAAHDAVYDPPVSEPESFSDTVSEASSELVFVLGNPNMTVRV</sequence>
<evidence type="ECO:0000256" key="7">
    <source>
        <dbReference type="ARBA" id="ARBA00023242"/>
    </source>
</evidence>
<dbReference type="PANTHER" id="PTHR13598:SF1">
    <property type="entry name" value="AT07567P-RELATED"/>
    <property type="match status" value="1"/>
</dbReference>
<comment type="caution">
    <text evidence="9">The sequence shown here is derived from an EMBL/GenBank/DDBJ whole genome shotgun (WGS) entry which is preliminary data.</text>
</comment>
<keyword evidence="6 8" id="KW-0472">Membrane</keyword>
<keyword evidence="5 8" id="KW-1133">Transmembrane helix</keyword>
<feature type="transmembrane region" description="Helical" evidence="8">
    <location>
        <begin position="158"/>
        <end position="177"/>
    </location>
</feature>
<evidence type="ECO:0000256" key="5">
    <source>
        <dbReference type="ARBA" id="ARBA00022989"/>
    </source>
</evidence>